<evidence type="ECO:0000259" key="1">
    <source>
        <dbReference type="Pfam" id="PF13280"/>
    </source>
</evidence>
<dbReference type="InterPro" id="IPR051534">
    <property type="entry name" value="CBASS_pafABC_assoc_protein"/>
</dbReference>
<sequence>MTRTAERLSRWLNLIPYFKSHPGFTFEQAAHDLGSTAKQVEKDLSGLYMCGLPGGYGGDLIEVDQLGDSVVVGFSAELERPLRLTVAEASSLLMSLRMLAATPGVADTAAVLRAFDKIAEATTSAGRDAAAAIEGGADESAIAATVRSATRNRHALRLHYYTASRDATSERVVDPIELQTVDTRVYLRAWCRTSEDVRAFRFDRIDAATELDEPAQVPDDVQPARSLFDSTPADQLAVATLRIAPAAEWVLEYHQMTVDEEADDDGVFVATMPYASEEWMTRFVVGFGGALEVIAPPSLAQAVIAQAQAGLANYR</sequence>
<evidence type="ECO:0000259" key="3">
    <source>
        <dbReference type="Pfam" id="PF25583"/>
    </source>
</evidence>
<accession>A0ABP8J2Z3</accession>
<dbReference type="PANTHER" id="PTHR34580">
    <property type="match status" value="1"/>
</dbReference>
<dbReference type="EMBL" id="BAABFR010000004">
    <property type="protein sequence ID" value="GAA4384109.1"/>
    <property type="molecule type" value="Genomic_DNA"/>
</dbReference>
<name>A0ABP8J2Z3_9ACTN</name>
<proteinExistence type="predicted"/>
<organism evidence="4 5">
    <name type="scientific">Tsukamurella soli</name>
    <dbReference type="NCBI Taxonomy" id="644556"/>
    <lineage>
        <taxon>Bacteria</taxon>
        <taxon>Bacillati</taxon>
        <taxon>Actinomycetota</taxon>
        <taxon>Actinomycetes</taxon>
        <taxon>Mycobacteriales</taxon>
        <taxon>Tsukamurellaceae</taxon>
        <taxon>Tsukamurella</taxon>
    </lineage>
</organism>
<feature type="domain" description="WYL" evidence="1">
    <location>
        <begin position="143"/>
        <end position="209"/>
    </location>
</feature>
<gene>
    <name evidence="4" type="ORF">GCM10023147_04080</name>
</gene>
<dbReference type="InterPro" id="IPR043839">
    <property type="entry name" value="PafC_HTH"/>
</dbReference>
<dbReference type="Pfam" id="PF25583">
    <property type="entry name" value="WCX"/>
    <property type="match status" value="1"/>
</dbReference>
<dbReference type="Pfam" id="PF19187">
    <property type="entry name" value="HTH_PafC"/>
    <property type="match status" value="1"/>
</dbReference>
<reference evidence="5" key="1">
    <citation type="journal article" date="2019" name="Int. J. Syst. Evol. Microbiol.">
        <title>The Global Catalogue of Microorganisms (GCM) 10K type strain sequencing project: providing services to taxonomists for standard genome sequencing and annotation.</title>
        <authorList>
            <consortium name="The Broad Institute Genomics Platform"/>
            <consortium name="The Broad Institute Genome Sequencing Center for Infectious Disease"/>
            <person name="Wu L."/>
            <person name="Ma J."/>
        </authorList>
    </citation>
    <scope>NUCLEOTIDE SEQUENCE [LARGE SCALE GENOMIC DNA]</scope>
    <source>
        <strain evidence="5">JCM 17688</strain>
    </source>
</reference>
<dbReference type="RefSeq" id="WP_344990152.1">
    <property type="nucleotide sequence ID" value="NZ_BAABFR010000004.1"/>
</dbReference>
<feature type="domain" description="WCX" evidence="3">
    <location>
        <begin position="239"/>
        <end position="309"/>
    </location>
</feature>
<evidence type="ECO:0000259" key="2">
    <source>
        <dbReference type="Pfam" id="PF19187"/>
    </source>
</evidence>
<dbReference type="InterPro" id="IPR026881">
    <property type="entry name" value="WYL_dom"/>
</dbReference>
<dbReference type="Pfam" id="PF13280">
    <property type="entry name" value="WYL"/>
    <property type="match status" value="1"/>
</dbReference>
<dbReference type="Proteomes" id="UP001500635">
    <property type="component" value="Unassembled WGS sequence"/>
</dbReference>
<comment type="caution">
    <text evidence="4">The sequence shown here is derived from an EMBL/GenBank/DDBJ whole genome shotgun (WGS) entry which is preliminary data.</text>
</comment>
<keyword evidence="5" id="KW-1185">Reference proteome</keyword>
<evidence type="ECO:0000313" key="4">
    <source>
        <dbReference type="EMBL" id="GAA4384109.1"/>
    </source>
</evidence>
<dbReference type="InterPro" id="IPR057727">
    <property type="entry name" value="WCX_dom"/>
</dbReference>
<dbReference type="PANTHER" id="PTHR34580:SF1">
    <property type="entry name" value="PROTEIN PAFC"/>
    <property type="match status" value="1"/>
</dbReference>
<evidence type="ECO:0000313" key="5">
    <source>
        <dbReference type="Proteomes" id="UP001500635"/>
    </source>
</evidence>
<feature type="domain" description="PafC HTH" evidence="2">
    <location>
        <begin position="6"/>
        <end position="119"/>
    </location>
</feature>
<dbReference type="InterPro" id="IPR028349">
    <property type="entry name" value="PafC-like"/>
</dbReference>
<protein>
    <submittedName>
        <fullName evidence="4">YafY family protein</fullName>
    </submittedName>
</protein>
<dbReference type="PIRSF" id="PIRSF016838">
    <property type="entry name" value="PafC"/>
    <property type="match status" value="1"/>
</dbReference>
<dbReference type="PROSITE" id="PS52050">
    <property type="entry name" value="WYL"/>
    <property type="match status" value="1"/>
</dbReference>